<feature type="binding site" evidence="5">
    <location>
        <position position="96"/>
    </location>
    <ligand>
        <name>ATP</name>
        <dbReference type="ChEBI" id="CHEBI:30616"/>
    </ligand>
</feature>
<feature type="domain" description="Protein kinase" evidence="7">
    <location>
        <begin position="69"/>
        <end position="343"/>
    </location>
</feature>
<evidence type="ECO:0000256" key="2">
    <source>
        <dbReference type="ARBA" id="ARBA00022741"/>
    </source>
</evidence>
<protein>
    <submittedName>
        <fullName evidence="8">Cysteine-rich RECEPTOR-like kinase</fullName>
    </submittedName>
</protein>
<dbReference type="InterPro" id="IPR021864">
    <property type="entry name" value="DUF3475"/>
</dbReference>
<evidence type="ECO:0000313" key="8">
    <source>
        <dbReference type="EMBL" id="KAJ4782752.1"/>
    </source>
</evidence>
<dbReference type="GO" id="GO:0004672">
    <property type="term" value="F:protein kinase activity"/>
    <property type="evidence" value="ECO:0007669"/>
    <property type="project" value="InterPro"/>
</dbReference>
<comment type="caution">
    <text evidence="8">The sequence shown here is derived from an EMBL/GenBank/DDBJ whole genome shotgun (WGS) entry which is preliminary data.</text>
</comment>
<dbReference type="GO" id="GO:0045927">
    <property type="term" value="P:positive regulation of growth"/>
    <property type="evidence" value="ECO:0007669"/>
    <property type="project" value="InterPro"/>
</dbReference>
<dbReference type="PANTHER" id="PTHR31730">
    <property type="entry name" value="OS01G0873900 PROTEIN"/>
    <property type="match status" value="1"/>
</dbReference>
<dbReference type="PANTHER" id="PTHR31730:SF25">
    <property type="entry name" value="DUF668 DOMAIN-CONTAINING PROTEIN"/>
    <property type="match status" value="1"/>
</dbReference>
<evidence type="ECO:0000256" key="3">
    <source>
        <dbReference type="ARBA" id="ARBA00022777"/>
    </source>
</evidence>
<reference evidence="8" key="1">
    <citation type="submission" date="2022-08" db="EMBL/GenBank/DDBJ databases">
        <authorList>
            <person name="Marques A."/>
        </authorList>
    </citation>
    <scope>NUCLEOTIDE SEQUENCE</scope>
    <source>
        <strain evidence="8">RhyPub2mFocal</strain>
        <tissue evidence="8">Leaves</tissue>
    </source>
</reference>
<sequence length="928" mass="104575">MNLIPATVGIVEILLILAAILFHKATQRSQLNSTTRNRSNGDARLVAGAGSVTIIQYRLRDLEKATDYFSDGNRIGKGGFGEVYKGRIDGEIVAIKLLYGSSVKLLEDIGKEVSLLSSLNNNNLVKLLGFCSEAGRYLLVYEYISNGDLRGCLVDDRKRGTLNWDKRFKIIEGIAGGLCYLHHNSENAVIHRDLKPENILLDKQYTPKIADFGLSRVFDTEKTHKSTRKIAGTLGYFAPELWFQWQYSTSSDVYSYGLLVLEILVGCTIPRYSQANQETLSHSMWKKWKDNKPLAEVIDPFLYKNCSMDQVSRCCVIGLLCVQHDPKSRPSMERVLQMLHSNNIDLPTPSYPGFLQEAEPRETSLSENKHQSPETMAPKEVQKLKGVTVKSTAAKNSGPSKTAGVNIVGRVSNAGFGKAVKGLDLIVSGMANLTPSTWFSSGSTAKGASISMLAFEVANTIMKGANLMHSLSKENVRYLNEVVFVSDGVQRLISSDISELEQLVAADKRHELNVFEKEIVHFGNRCRDPQWHNLNRYFSKLDLEIMPQKQLKEIAKAEMQYLLNLVKNTAELYHEISSLDKFQQDFRQRYKDVSLAEYERDTMQIREQELKNQKKHVKRLKKKSLWSKMLEDVIEKLVDIVHFLHLEIGRVFDVPDGNLENGSTNNRQSLGPAGLALHYANIITHINTIVSRPNSVPSNTRDTLYQGLPPSMKSDLKNRLQTTPLVPEVQVSQLRTSIDSTLQWLVPVATNTTKAHHVFGSISEWANAGGEVYRKQNNPMQTEVTKIETLYHADKTKTEAYILDLLIWLHYLISQTRLNGGRSPSKSPVQSPPKRKQLSLFLKSKKIGSSSSTANSNRENQEKVCQLASNLTKYRGLSENQEFDRNCNLKLERNDRLSKSSGHWPPPVVDFETERIRVLDKLDGVDFC</sequence>
<dbReference type="InterPro" id="IPR011009">
    <property type="entry name" value="Kinase-like_dom_sf"/>
</dbReference>
<dbReference type="Pfam" id="PF05003">
    <property type="entry name" value="DUF668"/>
    <property type="match status" value="1"/>
</dbReference>
<evidence type="ECO:0000256" key="4">
    <source>
        <dbReference type="ARBA" id="ARBA00022840"/>
    </source>
</evidence>
<dbReference type="Pfam" id="PF11961">
    <property type="entry name" value="DUF3475"/>
    <property type="match status" value="1"/>
</dbReference>
<dbReference type="FunFam" id="1.10.510.10:FF:000384">
    <property type="entry name" value="G-type lectin S-receptor-like serine/threonine-protein kinase"/>
    <property type="match status" value="1"/>
</dbReference>
<evidence type="ECO:0000259" key="7">
    <source>
        <dbReference type="PROSITE" id="PS50011"/>
    </source>
</evidence>
<dbReference type="GO" id="GO:0005524">
    <property type="term" value="F:ATP binding"/>
    <property type="evidence" value="ECO:0007669"/>
    <property type="project" value="UniProtKB-UniRule"/>
</dbReference>
<dbReference type="SUPFAM" id="SSF56112">
    <property type="entry name" value="Protein kinase-like (PK-like)"/>
    <property type="match status" value="1"/>
</dbReference>
<dbReference type="Proteomes" id="UP001140206">
    <property type="component" value="Chromosome 3"/>
</dbReference>
<proteinExistence type="predicted"/>
<evidence type="ECO:0000256" key="6">
    <source>
        <dbReference type="SAM" id="MobiDB-lite"/>
    </source>
</evidence>
<dbReference type="EMBL" id="JAMFTS010000003">
    <property type="protein sequence ID" value="KAJ4782752.1"/>
    <property type="molecule type" value="Genomic_DNA"/>
</dbReference>
<dbReference type="SMART" id="SM00220">
    <property type="entry name" value="S_TKc"/>
    <property type="match status" value="1"/>
</dbReference>
<evidence type="ECO:0000313" key="9">
    <source>
        <dbReference type="Proteomes" id="UP001140206"/>
    </source>
</evidence>
<dbReference type="InterPro" id="IPR017441">
    <property type="entry name" value="Protein_kinase_ATP_BS"/>
</dbReference>
<feature type="compositionally biased region" description="Basic and acidic residues" evidence="6">
    <location>
        <begin position="358"/>
        <end position="372"/>
    </location>
</feature>
<evidence type="ECO:0000256" key="5">
    <source>
        <dbReference type="PROSITE-ProRule" id="PRU10141"/>
    </source>
</evidence>
<dbReference type="PROSITE" id="PS00108">
    <property type="entry name" value="PROTEIN_KINASE_ST"/>
    <property type="match status" value="1"/>
</dbReference>
<dbReference type="Gene3D" id="3.30.200.20">
    <property type="entry name" value="Phosphorylase Kinase, domain 1"/>
    <property type="match status" value="1"/>
</dbReference>
<accession>A0AAV8ENG5</accession>
<keyword evidence="9" id="KW-1185">Reference proteome</keyword>
<keyword evidence="1" id="KW-0808">Transferase</keyword>
<dbReference type="Gene3D" id="1.10.510.10">
    <property type="entry name" value="Transferase(Phosphotransferase) domain 1"/>
    <property type="match status" value="1"/>
</dbReference>
<organism evidence="8 9">
    <name type="scientific">Rhynchospora pubera</name>
    <dbReference type="NCBI Taxonomy" id="906938"/>
    <lineage>
        <taxon>Eukaryota</taxon>
        <taxon>Viridiplantae</taxon>
        <taxon>Streptophyta</taxon>
        <taxon>Embryophyta</taxon>
        <taxon>Tracheophyta</taxon>
        <taxon>Spermatophyta</taxon>
        <taxon>Magnoliopsida</taxon>
        <taxon>Liliopsida</taxon>
        <taxon>Poales</taxon>
        <taxon>Cyperaceae</taxon>
        <taxon>Cyperoideae</taxon>
        <taxon>Rhynchosporeae</taxon>
        <taxon>Rhynchospora</taxon>
    </lineage>
</organism>
<dbReference type="InterPro" id="IPR045021">
    <property type="entry name" value="PSI1/2/3"/>
</dbReference>
<dbReference type="AlphaFoldDB" id="A0AAV8ENG5"/>
<name>A0AAV8ENG5_9POAL</name>
<keyword evidence="3 8" id="KW-0418">Kinase</keyword>
<dbReference type="Pfam" id="PF00069">
    <property type="entry name" value="Pkinase"/>
    <property type="match status" value="1"/>
</dbReference>
<feature type="region of interest" description="Disordered" evidence="6">
    <location>
        <begin position="358"/>
        <end position="377"/>
    </location>
</feature>
<dbReference type="InterPro" id="IPR000719">
    <property type="entry name" value="Prot_kinase_dom"/>
</dbReference>
<evidence type="ECO:0000256" key="1">
    <source>
        <dbReference type="ARBA" id="ARBA00022679"/>
    </source>
</evidence>
<dbReference type="InterPro" id="IPR008271">
    <property type="entry name" value="Ser/Thr_kinase_AS"/>
</dbReference>
<dbReference type="PROSITE" id="PS50011">
    <property type="entry name" value="PROTEIN_KINASE_DOM"/>
    <property type="match status" value="1"/>
</dbReference>
<dbReference type="InterPro" id="IPR007700">
    <property type="entry name" value="DUF668"/>
</dbReference>
<dbReference type="PROSITE" id="PS00107">
    <property type="entry name" value="PROTEIN_KINASE_ATP"/>
    <property type="match status" value="1"/>
</dbReference>
<keyword evidence="2 5" id="KW-0547">Nucleotide-binding</keyword>
<keyword evidence="4 5" id="KW-0067">ATP-binding</keyword>
<keyword evidence="8" id="KW-0675">Receptor</keyword>
<gene>
    <name evidence="8" type="ORF">LUZ62_067009</name>
</gene>